<evidence type="ECO:0000313" key="3">
    <source>
        <dbReference type="EMBL" id="MBE3001322.1"/>
    </source>
</evidence>
<feature type="signal peptide" evidence="2">
    <location>
        <begin position="1"/>
        <end position="28"/>
    </location>
</feature>
<evidence type="ECO:0000256" key="2">
    <source>
        <dbReference type="SAM" id="SignalP"/>
    </source>
</evidence>
<feature type="compositionally biased region" description="Acidic residues" evidence="1">
    <location>
        <begin position="275"/>
        <end position="315"/>
    </location>
</feature>
<feature type="chain" id="PRO_5046935091" evidence="2">
    <location>
        <begin position="29"/>
        <end position="512"/>
    </location>
</feature>
<keyword evidence="4" id="KW-1185">Reference proteome</keyword>
<feature type="compositionally biased region" description="Basic and acidic residues" evidence="1">
    <location>
        <begin position="334"/>
        <end position="348"/>
    </location>
</feature>
<feature type="region of interest" description="Disordered" evidence="1">
    <location>
        <begin position="181"/>
        <end position="393"/>
    </location>
</feature>
<dbReference type="Proteomes" id="UP000806528">
    <property type="component" value="Unassembled WGS sequence"/>
</dbReference>
<accession>A0ABR9PBV9</accession>
<reference evidence="3 4" key="1">
    <citation type="submission" date="2020-09" db="EMBL/GenBank/DDBJ databases">
        <title>Diversity and distribution of actinomycetes associated with coral in the coast of Hainan.</title>
        <authorList>
            <person name="Li F."/>
        </authorList>
    </citation>
    <scope>NUCLEOTIDE SEQUENCE [LARGE SCALE GENOMIC DNA]</scope>
    <source>
        <strain evidence="3 4">HNM0947</strain>
    </source>
</reference>
<evidence type="ECO:0000256" key="1">
    <source>
        <dbReference type="SAM" id="MobiDB-lite"/>
    </source>
</evidence>
<organism evidence="3 4">
    <name type="scientific">Nocardiopsis coralli</name>
    <dbReference type="NCBI Taxonomy" id="2772213"/>
    <lineage>
        <taxon>Bacteria</taxon>
        <taxon>Bacillati</taxon>
        <taxon>Actinomycetota</taxon>
        <taxon>Actinomycetes</taxon>
        <taxon>Streptosporangiales</taxon>
        <taxon>Nocardiopsidaceae</taxon>
        <taxon>Nocardiopsis</taxon>
    </lineage>
</organism>
<gene>
    <name evidence="3" type="ORF">IDM40_21885</name>
</gene>
<dbReference type="RefSeq" id="WP_193123922.1">
    <property type="nucleotide sequence ID" value="NZ_JADBGI010000023.1"/>
</dbReference>
<evidence type="ECO:0000313" key="4">
    <source>
        <dbReference type="Proteomes" id="UP000806528"/>
    </source>
</evidence>
<sequence>MRKHHSWWVALLGAGALTACGTAVPAAAADDRGPAWPKVERGESDFSLDGFTVGPLPEGLERHTVKAASSSDREGNRRSEITWVQGSDDLAGHVAVLRSDRIQDLEDLRQERFGHLRTDGLERLGEDEGLDEDAYVSEETGHLFWVERPGVGVATHLDPEQWDREDLVDLAGSVTDIEDADAEAEEAPEEAGAEAAEGDEAAVEEEDAEDAGDAAEADTDATDEVGAETDAEAPVVEDDAVAAEDEDSPAGQDGEAAEEEAPAGGSEETAGEGAEATEDGDAAESEAGDASATEDEAEADTSAEADAEAAEETGGEDTAPADSDSGTDAAQDGDPVRAAEDEQDDRPVTDGSASEGTVQEDGAEQPGAESGDAAGGSALPEGVAFPESSGAEDVSAFHQCVVDRFDERTGLNADDEGVTEETRAFVERTLETRELTGGESDRFLATAWFHGSEADKLRAAEECAEDEEAGGERADHVTGGAPEVVAELDAQARTAFEQARYGDGAADADAVS</sequence>
<protein>
    <submittedName>
        <fullName evidence="3">Uncharacterized protein</fullName>
    </submittedName>
</protein>
<name>A0ABR9PBV9_9ACTN</name>
<keyword evidence="2" id="KW-0732">Signal</keyword>
<feature type="compositionally biased region" description="Low complexity" evidence="1">
    <location>
        <begin position="262"/>
        <end position="274"/>
    </location>
</feature>
<dbReference type="EMBL" id="JADBGI010000023">
    <property type="protein sequence ID" value="MBE3001322.1"/>
    <property type="molecule type" value="Genomic_DNA"/>
</dbReference>
<feature type="compositionally biased region" description="Acidic residues" evidence="1">
    <location>
        <begin position="181"/>
        <end position="248"/>
    </location>
</feature>
<proteinExistence type="predicted"/>
<feature type="compositionally biased region" description="Low complexity" evidence="1">
    <location>
        <begin position="367"/>
        <end position="378"/>
    </location>
</feature>
<comment type="caution">
    <text evidence="3">The sequence shown here is derived from an EMBL/GenBank/DDBJ whole genome shotgun (WGS) entry which is preliminary data.</text>
</comment>
<dbReference type="PROSITE" id="PS51257">
    <property type="entry name" value="PROKAR_LIPOPROTEIN"/>
    <property type="match status" value="1"/>
</dbReference>